<dbReference type="Proteomes" id="UP000322667">
    <property type="component" value="Chromosome D05"/>
</dbReference>
<accession>A0A5D2KQS3</accession>
<sequence length="91" mass="10444">MVYDRGVAPPHPLALLSPTFTIYWLKPSIGGTHPQNEMLCLLQPFLIMTHRSQDIRDLKFAGNLELSVSTLLVWVVHIYQEGNQRQTSWLN</sequence>
<organism evidence="1 2">
    <name type="scientific">Gossypium tomentosum</name>
    <name type="common">Hawaiian cotton</name>
    <name type="synonym">Gossypium sandvicense</name>
    <dbReference type="NCBI Taxonomy" id="34277"/>
    <lineage>
        <taxon>Eukaryota</taxon>
        <taxon>Viridiplantae</taxon>
        <taxon>Streptophyta</taxon>
        <taxon>Embryophyta</taxon>
        <taxon>Tracheophyta</taxon>
        <taxon>Spermatophyta</taxon>
        <taxon>Magnoliopsida</taxon>
        <taxon>eudicotyledons</taxon>
        <taxon>Gunneridae</taxon>
        <taxon>Pentapetalae</taxon>
        <taxon>rosids</taxon>
        <taxon>malvids</taxon>
        <taxon>Malvales</taxon>
        <taxon>Malvaceae</taxon>
        <taxon>Malvoideae</taxon>
        <taxon>Gossypium</taxon>
    </lineage>
</organism>
<gene>
    <name evidence="1" type="ORF">ES332_D05G057300v1</name>
</gene>
<name>A0A5D2KQS3_GOSTO</name>
<dbReference type="AlphaFoldDB" id="A0A5D2KQS3"/>
<dbReference type="EMBL" id="CM017627">
    <property type="protein sequence ID" value="TYH69457.1"/>
    <property type="molecule type" value="Genomic_DNA"/>
</dbReference>
<evidence type="ECO:0000313" key="2">
    <source>
        <dbReference type="Proteomes" id="UP000322667"/>
    </source>
</evidence>
<reference evidence="1 2" key="1">
    <citation type="submission" date="2019-07" db="EMBL/GenBank/DDBJ databases">
        <title>WGS assembly of Gossypium tomentosum.</title>
        <authorList>
            <person name="Chen Z.J."/>
            <person name="Sreedasyam A."/>
            <person name="Ando A."/>
            <person name="Song Q."/>
            <person name="De L."/>
            <person name="Hulse-Kemp A."/>
            <person name="Ding M."/>
            <person name="Ye W."/>
            <person name="Kirkbride R."/>
            <person name="Jenkins J."/>
            <person name="Plott C."/>
            <person name="Lovell J."/>
            <person name="Lin Y.-M."/>
            <person name="Vaughn R."/>
            <person name="Liu B."/>
            <person name="Li W."/>
            <person name="Simpson S."/>
            <person name="Scheffler B."/>
            <person name="Saski C."/>
            <person name="Grover C."/>
            <person name="Hu G."/>
            <person name="Conover J."/>
            <person name="Carlson J."/>
            <person name="Shu S."/>
            <person name="Boston L."/>
            <person name="Williams M."/>
            <person name="Peterson D."/>
            <person name="Mcgee K."/>
            <person name="Jones D."/>
            <person name="Wendel J."/>
            <person name="Stelly D."/>
            <person name="Grimwood J."/>
            <person name="Schmutz J."/>
        </authorList>
    </citation>
    <scope>NUCLEOTIDE SEQUENCE [LARGE SCALE GENOMIC DNA]</scope>
    <source>
        <strain evidence="1">7179.01</strain>
    </source>
</reference>
<keyword evidence="2" id="KW-1185">Reference proteome</keyword>
<evidence type="ECO:0000313" key="1">
    <source>
        <dbReference type="EMBL" id="TYH69457.1"/>
    </source>
</evidence>
<proteinExistence type="predicted"/>
<protein>
    <submittedName>
        <fullName evidence="1">Uncharacterized protein</fullName>
    </submittedName>
</protein>